<reference evidence="3 4" key="1">
    <citation type="submission" date="2018-08" db="EMBL/GenBank/DDBJ databases">
        <title>Paenibacillus sp. M4BSY-1, whole genome shotgun sequence.</title>
        <authorList>
            <person name="Tuo L."/>
        </authorList>
    </citation>
    <scope>NUCLEOTIDE SEQUENCE [LARGE SCALE GENOMIC DNA]</scope>
    <source>
        <strain evidence="3 4">M4BSY-1</strain>
    </source>
</reference>
<keyword evidence="2" id="KW-1133">Transmembrane helix</keyword>
<feature type="transmembrane region" description="Helical" evidence="2">
    <location>
        <begin position="114"/>
        <end position="139"/>
    </location>
</feature>
<gene>
    <name evidence="3" type="ORF">DX130_20035</name>
</gene>
<sequence length="146" mass="17191">MQLNRRTKIILKLIFNSFPVFPFTYKEAMELVREFRNSNYELDEKIDKAFESLKDTSILLEELQEAVTEKTEKVKFLRNEYDRFSKLSELKEEEVKVLLTQFELTLNKGRPKELWAGFWISTVSGLIIFVIGIIVGPYLTKLIFGD</sequence>
<name>A0A371P7X3_9BACL</name>
<keyword evidence="2" id="KW-0812">Transmembrane</keyword>
<dbReference type="Proteomes" id="UP000261905">
    <property type="component" value="Unassembled WGS sequence"/>
</dbReference>
<feature type="coiled-coil region" evidence="1">
    <location>
        <begin position="46"/>
        <end position="80"/>
    </location>
</feature>
<evidence type="ECO:0000256" key="1">
    <source>
        <dbReference type="SAM" id="Coils"/>
    </source>
</evidence>
<keyword evidence="2" id="KW-0472">Membrane</keyword>
<dbReference type="RefSeq" id="WP_116048371.1">
    <property type="nucleotide sequence ID" value="NZ_QUBQ01000004.1"/>
</dbReference>
<protein>
    <submittedName>
        <fullName evidence="3">Uncharacterized protein</fullName>
    </submittedName>
</protein>
<keyword evidence="4" id="KW-1185">Reference proteome</keyword>
<keyword evidence="1" id="KW-0175">Coiled coil</keyword>
<dbReference type="AlphaFoldDB" id="A0A371P7X3"/>
<evidence type="ECO:0000256" key="2">
    <source>
        <dbReference type="SAM" id="Phobius"/>
    </source>
</evidence>
<accession>A0A371P7X3</accession>
<evidence type="ECO:0000313" key="3">
    <source>
        <dbReference type="EMBL" id="REK71985.1"/>
    </source>
</evidence>
<dbReference type="EMBL" id="QUBQ01000004">
    <property type="protein sequence ID" value="REK71985.1"/>
    <property type="molecule type" value="Genomic_DNA"/>
</dbReference>
<proteinExistence type="predicted"/>
<evidence type="ECO:0000313" key="4">
    <source>
        <dbReference type="Proteomes" id="UP000261905"/>
    </source>
</evidence>
<organism evidence="3 4">
    <name type="scientific">Paenibacillus paeoniae</name>
    <dbReference type="NCBI Taxonomy" id="2292705"/>
    <lineage>
        <taxon>Bacteria</taxon>
        <taxon>Bacillati</taxon>
        <taxon>Bacillota</taxon>
        <taxon>Bacilli</taxon>
        <taxon>Bacillales</taxon>
        <taxon>Paenibacillaceae</taxon>
        <taxon>Paenibacillus</taxon>
    </lineage>
</organism>
<comment type="caution">
    <text evidence="3">The sequence shown here is derived from an EMBL/GenBank/DDBJ whole genome shotgun (WGS) entry which is preliminary data.</text>
</comment>